<evidence type="ECO:0000313" key="4">
    <source>
        <dbReference type="Proteomes" id="UP000427716"/>
    </source>
</evidence>
<evidence type="ECO:0000313" key="3">
    <source>
        <dbReference type="EMBL" id="QGT77898.1"/>
    </source>
</evidence>
<dbReference type="RefSeq" id="WP_156227936.1">
    <property type="nucleotide sequence ID" value="NZ_CP046415.1"/>
</dbReference>
<dbReference type="KEGG" id="ghl:GM160_02725"/>
<dbReference type="InterPro" id="IPR036061">
    <property type="entry name" value="CheW-like_dom_sf"/>
</dbReference>
<dbReference type="Pfam" id="PF01584">
    <property type="entry name" value="CheW"/>
    <property type="match status" value="1"/>
</dbReference>
<evidence type="ECO:0000259" key="2">
    <source>
        <dbReference type="Pfam" id="PF01584"/>
    </source>
</evidence>
<feature type="compositionally biased region" description="Low complexity" evidence="1">
    <location>
        <begin position="53"/>
        <end position="72"/>
    </location>
</feature>
<name>A0A6I6CZ29_9GAMM</name>
<feature type="region of interest" description="Disordered" evidence="1">
    <location>
        <begin position="25"/>
        <end position="159"/>
    </location>
</feature>
<feature type="compositionally biased region" description="Acidic residues" evidence="1">
    <location>
        <begin position="88"/>
        <end position="98"/>
    </location>
</feature>
<dbReference type="GO" id="GO:0007165">
    <property type="term" value="P:signal transduction"/>
    <property type="evidence" value="ECO:0007669"/>
    <property type="project" value="InterPro"/>
</dbReference>
<dbReference type="SUPFAM" id="SSF50341">
    <property type="entry name" value="CheW-like"/>
    <property type="match status" value="1"/>
</dbReference>
<gene>
    <name evidence="3" type="ORF">GM160_02725</name>
</gene>
<proteinExistence type="predicted"/>
<keyword evidence="4" id="KW-1185">Reference proteome</keyword>
<evidence type="ECO:0000256" key="1">
    <source>
        <dbReference type="SAM" id="MobiDB-lite"/>
    </source>
</evidence>
<feature type="compositionally biased region" description="Low complexity" evidence="1">
    <location>
        <begin position="145"/>
        <end position="158"/>
    </location>
</feature>
<dbReference type="EMBL" id="CP046415">
    <property type="protein sequence ID" value="QGT77898.1"/>
    <property type="molecule type" value="Genomic_DNA"/>
</dbReference>
<dbReference type="InterPro" id="IPR002545">
    <property type="entry name" value="CheW-lke_dom"/>
</dbReference>
<accession>A0A6I6CZ29</accession>
<dbReference type="Proteomes" id="UP000427716">
    <property type="component" value="Chromosome"/>
</dbReference>
<dbReference type="GO" id="GO:0006935">
    <property type="term" value="P:chemotaxis"/>
    <property type="evidence" value="ECO:0007669"/>
    <property type="project" value="InterPro"/>
</dbReference>
<dbReference type="AlphaFoldDB" id="A0A6I6CZ29"/>
<feature type="domain" description="CheW-like" evidence="2">
    <location>
        <begin position="167"/>
        <end position="280"/>
    </location>
</feature>
<reference evidence="3 4" key="1">
    <citation type="submission" date="2019-11" db="EMBL/GenBank/DDBJ databases">
        <authorList>
            <person name="Zhang J."/>
            <person name="Sun C."/>
        </authorList>
    </citation>
    <scope>NUCLEOTIDE SEQUENCE [LARGE SCALE GENOMIC DNA]</scope>
    <source>
        <strain evidence="4">sp2</strain>
    </source>
</reference>
<protein>
    <recommendedName>
        <fullName evidence="2">CheW-like domain-containing protein</fullName>
    </recommendedName>
</protein>
<sequence length="299" mass="30997">MAAEKQHDSRQSIVDQDAAITAYLDGLLRDPEADGQPEASAPRRAPGLKVINVPEEAPVAADATPAPAAPVEQPADEGETGAASDVTAEFDDVAESDLVEAAGAESRPMEAESSVETVDEASAPVESAAEETTSEPATADHEPEATAVPAEPEAPAEPVQDDRWAWLRVGGMTMAVPAGAVASRHADPVLDPVPGAPAHVAGALNVDGRPRLILSLATLTGLRERDNAAREVFLLGKGGLWGVVGERVDQPPALDDEAVEWRSESQKAGRRPWLSGTASAMGVAVLDETGLRAALRASR</sequence>
<organism evidence="3 4">
    <name type="scientific">Guyparkeria halophila</name>
    <dbReference type="NCBI Taxonomy" id="47960"/>
    <lineage>
        <taxon>Bacteria</taxon>
        <taxon>Pseudomonadati</taxon>
        <taxon>Pseudomonadota</taxon>
        <taxon>Gammaproteobacteria</taxon>
        <taxon>Chromatiales</taxon>
        <taxon>Thioalkalibacteraceae</taxon>
        <taxon>Guyparkeria</taxon>
    </lineage>
</organism>